<keyword evidence="6" id="KW-0479">Metal-binding</keyword>
<dbReference type="EC" id="2.7.1.40" evidence="4 13"/>
<dbReference type="RefSeq" id="WP_259057306.1">
    <property type="nucleotide sequence ID" value="NZ_JANUCT010000022.1"/>
</dbReference>
<dbReference type="PRINTS" id="PR01050">
    <property type="entry name" value="PYRUVTKNASE"/>
</dbReference>
<dbReference type="GO" id="GO:0004743">
    <property type="term" value="F:pyruvate kinase activity"/>
    <property type="evidence" value="ECO:0007669"/>
    <property type="project" value="UniProtKB-UniRule"/>
</dbReference>
<keyword evidence="18" id="KW-1185">Reference proteome</keyword>
<evidence type="ECO:0000256" key="8">
    <source>
        <dbReference type="ARBA" id="ARBA00022777"/>
    </source>
</evidence>
<dbReference type="Pfam" id="PF02887">
    <property type="entry name" value="PK_C"/>
    <property type="match status" value="1"/>
</dbReference>
<evidence type="ECO:0000313" key="17">
    <source>
        <dbReference type="EMBL" id="MCS3904406.1"/>
    </source>
</evidence>
<comment type="similarity">
    <text evidence="3 14">Belongs to the pyruvate kinase family.</text>
</comment>
<accession>A0AAE3L2E5</accession>
<dbReference type="InterPro" id="IPR018209">
    <property type="entry name" value="Pyrv_Knase_AS"/>
</dbReference>
<dbReference type="Pfam" id="PF00224">
    <property type="entry name" value="PK"/>
    <property type="match status" value="1"/>
</dbReference>
<keyword evidence="8 14" id="KW-0418">Kinase</keyword>
<sequence>MRRTKIIATLGPATDDPATIDRLLDAGVDLFRLNYSHQDQAEHAKRMQTIRERTAARGVEIGVIADLQGPKIRLERFVNDKVNLRDSATFVINTELPSHLGDESQVGVSYKDLPRDVKAGDTLLVDDGRIVLRVKDVTGNEVSCEVMLGGELTGNKGLNRLGGGLSATALTDKDKSDLIHAVDLGVDYVAISFPRTADDINEARELLKDAGSNAGIIAKIERAEALDHVEEIVEVSDAIMIARGDLGVEIGDAALPPAQKRLIKIAREMDRAVITATQMMESMIEHQMPTRAEVFDVANAVLDGTDAVMLSAETSIGRYPDKAVAAMSRICAETEKQRMARISDHRINQRFERIDEAIAMSTMYAANHIGARAIAALTETGSTCVWMSRISSGIPIFAFTRHVGTQRKMKLFRGVYPIGFDITHADPLEANKDMIEILMSRGIVKNNDIVIITKGDLRGARGGTNNMKILRVGEALEHSI</sequence>
<dbReference type="NCBIfam" id="TIGR01064">
    <property type="entry name" value="pyruv_kin"/>
    <property type="match status" value="1"/>
</dbReference>
<dbReference type="InterPro" id="IPR011037">
    <property type="entry name" value="Pyrv_Knase-like_insert_dom_sf"/>
</dbReference>
<dbReference type="Gene3D" id="3.40.1380.20">
    <property type="entry name" value="Pyruvate kinase, C-terminal domain"/>
    <property type="match status" value="1"/>
</dbReference>
<evidence type="ECO:0000256" key="3">
    <source>
        <dbReference type="ARBA" id="ARBA00008663"/>
    </source>
</evidence>
<keyword evidence="11 14" id="KW-0324">Glycolysis</keyword>
<comment type="catalytic activity">
    <reaction evidence="14">
        <text>pyruvate + ATP = phosphoenolpyruvate + ADP + H(+)</text>
        <dbReference type="Rhea" id="RHEA:18157"/>
        <dbReference type="ChEBI" id="CHEBI:15361"/>
        <dbReference type="ChEBI" id="CHEBI:15378"/>
        <dbReference type="ChEBI" id="CHEBI:30616"/>
        <dbReference type="ChEBI" id="CHEBI:58702"/>
        <dbReference type="ChEBI" id="CHEBI:456216"/>
        <dbReference type="EC" id="2.7.1.40"/>
    </reaction>
</comment>
<reference evidence="17" key="1">
    <citation type="submission" date="2022-08" db="EMBL/GenBank/DDBJ databases">
        <title>Genomic Encyclopedia of Type Strains, Phase III (KMG-III): the genomes of soil and plant-associated and newly described type strains.</title>
        <authorList>
            <person name="Whitman W."/>
        </authorList>
    </citation>
    <scope>NUCLEOTIDE SEQUENCE</scope>
    <source>
        <strain evidence="17">HMT 1</strain>
    </source>
</reference>
<comment type="cofactor">
    <cofactor evidence="1">
        <name>K(+)</name>
        <dbReference type="ChEBI" id="CHEBI:29103"/>
    </cofactor>
</comment>
<evidence type="ECO:0000256" key="10">
    <source>
        <dbReference type="ARBA" id="ARBA00022842"/>
    </source>
</evidence>
<keyword evidence="5 14" id="KW-0808">Transferase</keyword>
<evidence type="ECO:0000256" key="7">
    <source>
        <dbReference type="ARBA" id="ARBA00022741"/>
    </source>
</evidence>
<keyword evidence="7" id="KW-0547">Nucleotide-binding</keyword>
<dbReference type="EMBL" id="JANUCT010000022">
    <property type="protein sequence ID" value="MCS3904406.1"/>
    <property type="molecule type" value="Genomic_DNA"/>
</dbReference>
<evidence type="ECO:0000256" key="13">
    <source>
        <dbReference type="NCBIfam" id="TIGR01064"/>
    </source>
</evidence>
<dbReference type="Gene3D" id="3.20.20.60">
    <property type="entry name" value="Phosphoenolpyruvate-binding domains"/>
    <property type="match status" value="1"/>
</dbReference>
<dbReference type="GO" id="GO:0016301">
    <property type="term" value="F:kinase activity"/>
    <property type="evidence" value="ECO:0007669"/>
    <property type="project" value="UniProtKB-KW"/>
</dbReference>
<dbReference type="InterPro" id="IPR015793">
    <property type="entry name" value="Pyrv_Knase_brl"/>
</dbReference>
<dbReference type="SUPFAM" id="SSF52935">
    <property type="entry name" value="PK C-terminal domain-like"/>
    <property type="match status" value="1"/>
</dbReference>
<comment type="caution">
    <text evidence="17">The sequence shown here is derived from an EMBL/GenBank/DDBJ whole genome shotgun (WGS) entry which is preliminary data.</text>
</comment>
<dbReference type="InterPro" id="IPR040442">
    <property type="entry name" value="Pyrv_kinase-like_dom_sf"/>
</dbReference>
<proteinExistence type="inferred from homology"/>
<dbReference type="SUPFAM" id="SSF51621">
    <property type="entry name" value="Phosphoenolpyruvate/pyruvate domain"/>
    <property type="match status" value="1"/>
</dbReference>
<evidence type="ECO:0000256" key="14">
    <source>
        <dbReference type="RuleBase" id="RU000504"/>
    </source>
</evidence>
<name>A0AAE3L2E5_9GAMM</name>
<dbReference type="NCBIfam" id="NF004978">
    <property type="entry name" value="PRK06354.1"/>
    <property type="match status" value="1"/>
</dbReference>
<keyword evidence="12 17" id="KW-0670">Pyruvate</keyword>
<feature type="domain" description="Pyruvate kinase barrel" evidence="15">
    <location>
        <begin position="1"/>
        <end position="324"/>
    </location>
</feature>
<gene>
    <name evidence="17" type="ORF">J2T55_002442</name>
</gene>
<evidence type="ECO:0000256" key="12">
    <source>
        <dbReference type="ARBA" id="ARBA00023317"/>
    </source>
</evidence>
<comment type="pathway">
    <text evidence="2 14">Carbohydrate degradation; glycolysis; pyruvate from D-glyceraldehyde 3-phosphate: step 5/5.</text>
</comment>
<dbReference type="InterPro" id="IPR015795">
    <property type="entry name" value="Pyrv_Knase_C"/>
</dbReference>
<feature type="domain" description="Pyruvate kinase C-terminal" evidence="16">
    <location>
        <begin position="356"/>
        <end position="470"/>
    </location>
</feature>
<keyword evidence="10 14" id="KW-0460">Magnesium</keyword>
<evidence type="ECO:0000256" key="6">
    <source>
        <dbReference type="ARBA" id="ARBA00022723"/>
    </source>
</evidence>
<evidence type="ECO:0000256" key="11">
    <source>
        <dbReference type="ARBA" id="ARBA00023152"/>
    </source>
</evidence>
<evidence type="ECO:0000313" key="18">
    <source>
        <dbReference type="Proteomes" id="UP001204445"/>
    </source>
</evidence>
<evidence type="ECO:0000256" key="9">
    <source>
        <dbReference type="ARBA" id="ARBA00022840"/>
    </source>
</evidence>
<dbReference type="FunFam" id="2.40.33.10:FF:000001">
    <property type="entry name" value="Pyruvate kinase"/>
    <property type="match status" value="1"/>
</dbReference>
<dbReference type="NCBIfam" id="NF004491">
    <property type="entry name" value="PRK05826.1"/>
    <property type="match status" value="1"/>
</dbReference>
<evidence type="ECO:0000259" key="15">
    <source>
        <dbReference type="Pfam" id="PF00224"/>
    </source>
</evidence>
<evidence type="ECO:0000256" key="4">
    <source>
        <dbReference type="ARBA" id="ARBA00012142"/>
    </source>
</evidence>
<keyword evidence="9" id="KW-0067">ATP-binding</keyword>
<dbReference type="Proteomes" id="UP001204445">
    <property type="component" value="Unassembled WGS sequence"/>
</dbReference>
<dbReference type="InterPro" id="IPR036918">
    <property type="entry name" value="Pyrv_Knase_C_sf"/>
</dbReference>
<dbReference type="PANTHER" id="PTHR11817">
    <property type="entry name" value="PYRUVATE KINASE"/>
    <property type="match status" value="1"/>
</dbReference>
<dbReference type="InterPro" id="IPR015806">
    <property type="entry name" value="Pyrv_Knase_insert_dom_sf"/>
</dbReference>
<evidence type="ECO:0000256" key="1">
    <source>
        <dbReference type="ARBA" id="ARBA00001958"/>
    </source>
</evidence>
<dbReference type="Gene3D" id="2.40.33.10">
    <property type="entry name" value="PK beta-barrel domain-like"/>
    <property type="match status" value="1"/>
</dbReference>
<dbReference type="PROSITE" id="PS00110">
    <property type="entry name" value="PYRUVATE_KINASE"/>
    <property type="match status" value="1"/>
</dbReference>
<dbReference type="SUPFAM" id="SSF50800">
    <property type="entry name" value="PK beta-barrel domain-like"/>
    <property type="match status" value="1"/>
</dbReference>
<dbReference type="AlphaFoldDB" id="A0AAE3L2E5"/>
<dbReference type="InterPro" id="IPR015813">
    <property type="entry name" value="Pyrv/PenolPyrv_kinase-like_dom"/>
</dbReference>
<dbReference type="InterPro" id="IPR001697">
    <property type="entry name" value="Pyr_Knase"/>
</dbReference>
<dbReference type="GO" id="GO:0000287">
    <property type="term" value="F:magnesium ion binding"/>
    <property type="evidence" value="ECO:0007669"/>
    <property type="project" value="UniProtKB-UniRule"/>
</dbReference>
<evidence type="ECO:0000256" key="2">
    <source>
        <dbReference type="ARBA" id="ARBA00004997"/>
    </source>
</evidence>
<protein>
    <recommendedName>
        <fullName evidence="4 13">Pyruvate kinase</fullName>
        <ecNumber evidence="4 13">2.7.1.40</ecNumber>
    </recommendedName>
</protein>
<evidence type="ECO:0000256" key="5">
    <source>
        <dbReference type="ARBA" id="ARBA00022679"/>
    </source>
</evidence>
<dbReference type="GO" id="GO:0030955">
    <property type="term" value="F:potassium ion binding"/>
    <property type="evidence" value="ECO:0007669"/>
    <property type="project" value="UniProtKB-UniRule"/>
</dbReference>
<organism evidence="17 18">
    <name type="scientific">Methylohalomonas lacus</name>
    <dbReference type="NCBI Taxonomy" id="398773"/>
    <lineage>
        <taxon>Bacteria</taxon>
        <taxon>Pseudomonadati</taxon>
        <taxon>Pseudomonadota</taxon>
        <taxon>Gammaproteobacteria</taxon>
        <taxon>Methylohalomonadales</taxon>
        <taxon>Methylohalomonadaceae</taxon>
        <taxon>Methylohalomonas</taxon>
    </lineage>
</organism>
<dbReference type="GO" id="GO:0005524">
    <property type="term" value="F:ATP binding"/>
    <property type="evidence" value="ECO:0007669"/>
    <property type="project" value="UniProtKB-KW"/>
</dbReference>
<evidence type="ECO:0000259" key="16">
    <source>
        <dbReference type="Pfam" id="PF02887"/>
    </source>
</evidence>